<feature type="domain" description="Gem-associated protein 5 TPR" evidence="1">
    <location>
        <begin position="158"/>
        <end position="351"/>
    </location>
</feature>
<evidence type="ECO:0000313" key="3">
    <source>
        <dbReference type="Proteomes" id="UP000663879"/>
    </source>
</evidence>
<evidence type="ECO:0000313" key="2">
    <source>
        <dbReference type="EMBL" id="CAF1097727.1"/>
    </source>
</evidence>
<comment type="caution">
    <text evidence="2">The sequence shown here is derived from an EMBL/GenBank/DDBJ whole genome shotgun (WGS) entry which is preliminary data.</text>
</comment>
<dbReference type="Pfam" id="PF23774">
    <property type="entry name" value="TPR_GEMI5"/>
    <property type="match status" value="1"/>
</dbReference>
<dbReference type="PANTHER" id="PTHR46362">
    <property type="entry name" value="GEM-ASSOCIATED PROTEIN 5"/>
    <property type="match status" value="1"/>
</dbReference>
<proteinExistence type="predicted"/>
<dbReference type="InterPro" id="IPR018247">
    <property type="entry name" value="EF_Hand_1_Ca_BS"/>
</dbReference>
<organism evidence="2 3">
    <name type="scientific">Brachionus calyciflorus</name>
    <dbReference type="NCBI Taxonomy" id="104777"/>
    <lineage>
        <taxon>Eukaryota</taxon>
        <taxon>Metazoa</taxon>
        <taxon>Spiralia</taxon>
        <taxon>Gnathifera</taxon>
        <taxon>Rotifera</taxon>
        <taxon>Eurotatoria</taxon>
        <taxon>Monogononta</taxon>
        <taxon>Pseudotrocha</taxon>
        <taxon>Ploima</taxon>
        <taxon>Brachionidae</taxon>
        <taxon>Brachionus</taxon>
    </lineage>
</organism>
<reference evidence="2" key="1">
    <citation type="submission" date="2021-02" db="EMBL/GenBank/DDBJ databases">
        <authorList>
            <person name="Nowell W R."/>
        </authorList>
    </citation>
    <scope>NUCLEOTIDE SEQUENCE</scope>
    <source>
        <strain evidence="2">Ploen Becks lab</strain>
    </source>
</reference>
<accession>A0A814NSE8</accession>
<gene>
    <name evidence="2" type="ORF">OXX778_LOCUS20991</name>
</gene>
<dbReference type="GO" id="GO:0032797">
    <property type="term" value="C:SMN complex"/>
    <property type="evidence" value="ECO:0007669"/>
    <property type="project" value="TreeGrafter"/>
</dbReference>
<dbReference type="InterPro" id="IPR052640">
    <property type="entry name" value="Gemin-5"/>
</dbReference>
<dbReference type="GO" id="GO:0000387">
    <property type="term" value="P:spliceosomal snRNP assembly"/>
    <property type="evidence" value="ECO:0007669"/>
    <property type="project" value="TreeGrafter"/>
</dbReference>
<dbReference type="PROSITE" id="PS00018">
    <property type="entry name" value="EF_HAND_1"/>
    <property type="match status" value="1"/>
</dbReference>
<evidence type="ECO:0000259" key="1">
    <source>
        <dbReference type="Pfam" id="PF23774"/>
    </source>
</evidence>
<dbReference type="Proteomes" id="UP000663879">
    <property type="component" value="Unassembled WGS sequence"/>
</dbReference>
<dbReference type="AlphaFoldDB" id="A0A814NSE8"/>
<dbReference type="GO" id="GO:0005634">
    <property type="term" value="C:nucleus"/>
    <property type="evidence" value="ECO:0007669"/>
    <property type="project" value="TreeGrafter"/>
</dbReference>
<dbReference type="OrthoDB" id="7326421at2759"/>
<sequence>MDRFQFNIYSRLMNPFRNMVTGGLYADLQFLKLDRNMDGYVDPNELGYTPNPYNALNGGAYETKETLKIENEEIQMETKSLGMCLKTIKLPQPLPKPQTKPSKSQELKSLFTLSSTGNKNPKLKLNDCLVLFKTLYEENKISNIDMETFNFDKENLILNLFCNRSSVLKLLKLEELELKRINYEKWWIFDIWKGNLFKIVKQFKETNQMNDLILNLYQSMISCSSPVSKELIDGYIDQLSSKENSSNLDLIHKAVMYCCTSYQIEKAIDIFMNFNLYLYALCLAQIRSVSQSDLINRILIKYALYSNQVGDYETAVLCYVRLGDFENAYKILIRRNAKSDPEFEADIKFLLEKFSKYLS</sequence>
<name>A0A814NSE8_9BILA</name>
<keyword evidence="3" id="KW-1185">Reference proteome</keyword>
<protein>
    <recommendedName>
        <fullName evidence="1">Gem-associated protein 5 TPR domain-containing protein</fullName>
    </recommendedName>
</protein>
<dbReference type="PANTHER" id="PTHR46362:SF1">
    <property type="entry name" value="GEM-ASSOCIATED PROTEIN 5"/>
    <property type="match status" value="1"/>
</dbReference>
<dbReference type="EMBL" id="CAJNOC010007377">
    <property type="protein sequence ID" value="CAF1097727.1"/>
    <property type="molecule type" value="Genomic_DNA"/>
</dbReference>
<dbReference type="GO" id="GO:0003730">
    <property type="term" value="F:mRNA 3'-UTR binding"/>
    <property type="evidence" value="ECO:0007669"/>
    <property type="project" value="TreeGrafter"/>
</dbReference>
<dbReference type="InterPro" id="IPR056421">
    <property type="entry name" value="TPR_GEMI5"/>
</dbReference>